<dbReference type="Gene3D" id="3.30.830.10">
    <property type="entry name" value="Metalloenzyme, LuxS/M16 peptidase-like"/>
    <property type="match status" value="2"/>
</dbReference>
<accession>A0A1S7LDI8</accession>
<dbReference type="PANTHER" id="PTHR11851">
    <property type="entry name" value="METALLOPROTEASE"/>
    <property type="match status" value="1"/>
</dbReference>
<dbReference type="AlphaFoldDB" id="A0A1S7LDI8"/>
<dbReference type="EMBL" id="LO017727">
    <property type="protein sequence ID" value="CRH04965.1"/>
    <property type="molecule type" value="Genomic_DNA"/>
</dbReference>
<evidence type="ECO:0000259" key="2">
    <source>
        <dbReference type="Pfam" id="PF00675"/>
    </source>
</evidence>
<dbReference type="InterPro" id="IPR011765">
    <property type="entry name" value="Pept_M16_N"/>
</dbReference>
<organism evidence="4">
    <name type="scientific">Magnetococcus massalia (strain MO-1)</name>
    <dbReference type="NCBI Taxonomy" id="451514"/>
    <lineage>
        <taxon>Bacteria</taxon>
        <taxon>Pseudomonadati</taxon>
        <taxon>Pseudomonadota</taxon>
        <taxon>Magnetococcia</taxon>
        <taxon>Magnetococcales</taxon>
        <taxon>Magnetococcaceae</taxon>
        <taxon>Magnetococcus</taxon>
    </lineage>
</organism>
<evidence type="ECO:0000256" key="1">
    <source>
        <dbReference type="SAM" id="MobiDB-lite"/>
    </source>
</evidence>
<feature type="domain" description="Peptidase M16 C-terminal" evidence="3">
    <location>
        <begin position="193"/>
        <end position="373"/>
    </location>
</feature>
<dbReference type="InterPro" id="IPR007863">
    <property type="entry name" value="Peptidase_M16_C"/>
</dbReference>
<protein>
    <submittedName>
        <fullName evidence="4">Putative Peptidase M16</fullName>
        <ecNumber evidence="4">3.4.24.64</ecNumber>
    </submittedName>
</protein>
<feature type="domain" description="Peptidase M16 N-terminal" evidence="2">
    <location>
        <begin position="41"/>
        <end position="184"/>
    </location>
</feature>
<proteinExistence type="predicted"/>
<dbReference type="InterPro" id="IPR050361">
    <property type="entry name" value="MPP/UQCRC_Complex"/>
</dbReference>
<feature type="region of interest" description="Disordered" evidence="1">
    <location>
        <begin position="445"/>
        <end position="464"/>
    </location>
</feature>
<dbReference type="Pfam" id="PF00675">
    <property type="entry name" value="Peptidase_M16"/>
    <property type="match status" value="1"/>
</dbReference>
<dbReference type="Pfam" id="PF05193">
    <property type="entry name" value="Peptidase_M16_C"/>
    <property type="match status" value="1"/>
</dbReference>
<dbReference type="PANTHER" id="PTHR11851:SF224">
    <property type="entry name" value="PROCESSING PROTEASE"/>
    <property type="match status" value="1"/>
</dbReference>
<dbReference type="InterPro" id="IPR011249">
    <property type="entry name" value="Metalloenz_LuxS/M16"/>
</dbReference>
<sequence length="464" mass="52359">MMNQTTAHRLLGALLLLFLWVPTAQSAFPVERFTLANGLTVLLVESHSNPMVEFRLLTRAGSAYDPNGLQGIAYVMGWMANEGAGELEAQAFQEKLDFRGMRLYGSTSRDYLKYQLTTLSRDLDEAFQMLVDAVKQPRFDAEPLARVKRERIASYEQSREDADTLADEALMQALFSNHPYRHPVGGYPRTIEKITPEDLHRFHQKAIRAPNMVLSVAGDISLKKLKSLVQQHFSGLSPDPGPFGAPVTRTLPLQQAGFTQQHIHKQGPQTVVQMGWMGIDRHDPDYFAVYMLNHLLGGGGFTSRLTQEIREKRGLTYSVHSYFVPWEGRGGWEVGMRTRNQSRDQALALARAELAKIRHEGISEEELSQAKKHLLGAFPIMLDSLSKLASTWSIIGFYKRGWDYLERWPERVAAVTTADLKRVANRFFNENQMVAVMVGPEGVEQKISKANERDSSPKAGKYKH</sequence>
<evidence type="ECO:0000313" key="4">
    <source>
        <dbReference type="EMBL" id="CRH04965.1"/>
    </source>
</evidence>
<keyword evidence="4" id="KW-0378">Hydrolase</keyword>
<dbReference type="GO" id="GO:0004222">
    <property type="term" value="F:metalloendopeptidase activity"/>
    <property type="evidence" value="ECO:0007669"/>
    <property type="project" value="UniProtKB-EC"/>
</dbReference>
<dbReference type="SUPFAM" id="SSF63411">
    <property type="entry name" value="LuxS/MPP-like metallohydrolase"/>
    <property type="match status" value="2"/>
</dbReference>
<name>A0A1S7LDI8_MAGMO</name>
<gene>
    <name evidence="4" type="ORF">MAGMO_0764</name>
</gene>
<reference evidence="4" key="1">
    <citation type="submission" date="2015-04" db="EMBL/GenBank/DDBJ databases">
        <authorList>
            <person name="Syromyatnikov M.Y."/>
            <person name="Popov V.N."/>
        </authorList>
    </citation>
    <scope>NUCLEOTIDE SEQUENCE</scope>
    <source>
        <strain evidence="4">MO-1</strain>
    </source>
</reference>
<dbReference type="GO" id="GO:0046872">
    <property type="term" value="F:metal ion binding"/>
    <property type="evidence" value="ECO:0007669"/>
    <property type="project" value="InterPro"/>
</dbReference>
<evidence type="ECO:0000259" key="3">
    <source>
        <dbReference type="Pfam" id="PF05193"/>
    </source>
</evidence>
<dbReference type="EC" id="3.4.24.64" evidence="4"/>
<feature type="compositionally biased region" description="Basic and acidic residues" evidence="1">
    <location>
        <begin position="445"/>
        <end position="456"/>
    </location>
</feature>